<evidence type="ECO:0000313" key="2">
    <source>
        <dbReference type="EMBL" id="VDD57703.1"/>
    </source>
</evidence>
<sequence>MAMQSTEENVQSTEVLSFISGIVGSLFIAAVLNALSWFISLVFNALVWFIATVFNALVYAHRRRLQRARVAHLGRLQRALVASLGNPKRSLVLDHQYRPTCVAPLQLYGSTYDAYTSVAWMWRCCILVQVSLMLPLPRTLRPKEMLQLFQNRWCQSIPYDALKAAGSILSYCAFEWLGSTVKIHNDRHLMYASITFFLFLVIVDLLYDVEDAIAICDGYVFAGYGLMLNQEVIPKKFIHSTCFSFCLLKTYMRSNRDIILALIEKPEPVTEDIPIQNQSDAVAKKEEEESCQVLDMSGVVRGDQKVLYRPGSFTRVRSNTDEVGYN</sequence>
<accession>A0A3P6FI78</accession>
<keyword evidence="1" id="KW-0472">Membrane</keyword>
<feature type="transmembrane region" description="Helical" evidence="1">
    <location>
        <begin position="12"/>
        <end position="32"/>
    </location>
</feature>
<evidence type="ECO:0000256" key="1">
    <source>
        <dbReference type="SAM" id="Phobius"/>
    </source>
</evidence>
<reference evidence="2" key="1">
    <citation type="submission" date="2018-11" db="EMBL/GenBank/DDBJ databases">
        <authorList>
            <consortium name="Genoscope - CEA"/>
            <person name="William W."/>
        </authorList>
    </citation>
    <scope>NUCLEOTIDE SEQUENCE</scope>
</reference>
<dbReference type="AlphaFoldDB" id="A0A3P6FI78"/>
<feature type="transmembrane region" description="Helical" evidence="1">
    <location>
        <begin position="38"/>
        <end position="60"/>
    </location>
</feature>
<keyword evidence="1" id="KW-1133">Transmembrane helix</keyword>
<protein>
    <submittedName>
        <fullName evidence="2">Uncharacterized protein</fullName>
    </submittedName>
</protein>
<feature type="transmembrane region" description="Helical" evidence="1">
    <location>
        <begin position="189"/>
        <end position="207"/>
    </location>
</feature>
<keyword evidence="1" id="KW-0812">Transmembrane</keyword>
<name>A0A3P6FI78_BRAOL</name>
<proteinExistence type="predicted"/>
<organism evidence="2">
    <name type="scientific">Brassica oleracea</name>
    <name type="common">Wild cabbage</name>
    <dbReference type="NCBI Taxonomy" id="3712"/>
    <lineage>
        <taxon>Eukaryota</taxon>
        <taxon>Viridiplantae</taxon>
        <taxon>Streptophyta</taxon>
        <taxon>Embryophyta</taxon>
        <taxon>Tracheophyta</taxon>
        <taxon>Spermatophyta</taxon>
        <taxon>Magnoliopsida</taxon>
        <taxon>eudicotyledons</taxon>
        <taxon>Gunneridae</taxon>
        <taxon>Pentapetalae</taxon>
        <taxon>rosids</taxon>
        <taxon>malvids</taxon>
        <taxon>Brassicales</taxon>
        <taxon>Brassicaceae</taxon>
        <taxon>Brassiceae</taxon>
        <taxon>Brassica</taxon>
    </lineage>
</organism>
<dbReference type="EMBL" id="LR031879">
    <property type="protein sequence ID" value="VDD57703.1"/>
    <property type="molecule type" value="Genomic_DNA"/>
</dbReference>
<gene>
    <name evidence="2" type="ORF">BOLC8T50932H</name>
</gene>